<evidence type="ECO:0000313" key="1">
    <source>
        <dbReference type="EMBL" id="MBD7960498.1"/>
    </source>
</evidence>
<evidence type="ECO:0000313" key="2">
    <source>
        <dbReference type="Proteomes" id="UP000634919"/>
    </source>
</evidence>
<organism evidence="1 2">
    <name type="scientific">Comamonas avium</name>
    <dbReference type="NCBI Taxonomy" id="2762231"/>
    <lineage>
        <taxon>Bacteria</taxon>
        <taxon>Pseudomonadati</taxon>
        <taxon>Pseudomonadota</taxon>
        <taxon>Betaproteobacteria</taxon>
        <taxon>Burkholderiales</taxon>
        <taxon>Comamonadaceae</taxon>
        <taxon>Comamonas</taxon>
    </lineage>
</organism>
<proteinExistence type="predicted"/>
<gene>
    <name evidence="1" type="ORF">H9646_08365</name>
</gene>
<dbReference type="RefSeq" id="WP_191722910.1">
    <property type="nucleotide sequence ID" value="NZ_JACSQK010000004.1"/>
</dbReference>
<name>A0ABR8SAK2_9BURK</name>
<dbReference type="Proteomes" id="UP000634919">
    <property type="component" value="Unassembled WGS sequence"/>
</dbReference>
<dbReference type="EMBL" id="JACSQK010000004">
    <property type="protein sequence ID" value="MBD7960498.1"/>
    <property type="molecule type" value="Genomic_DNA"/>
</dbReference>
<reference evidence="1 2" key="1">
    <citation type="submission" date="2020-08" db="EMBL/GenBank/DDBJ databases">
        <title>A Genomic Blueprint of the Chicken Gut Microbiome.</title>
        <authorList>
            <person name="Gilroy R."/>
            <person name="Ravi A."/>
            <person name="Getino M."/>
            <person name="Pursley I."/>
            <person name="Horton D.L."/>
            <person name="Alikhan N.-F."/>
            <person name="Baker D."/>
            <person name="Gharbi K."/>
            <person name="Hall N."/>
            <person name="Watson M."/>
            <person name="Adriaenssens E.M."/>
            <person name="Foster-Nyarko E."/>
            <person name="Jarju S."/>
            <person name="Secka A."/>
            <person name="Antonio M."/>
            <person name="Oren A."/>
            <person name="Chaudhuri R."/>
            <person name="La Ragione R.M."/>
            <person name="Hildebrand F."/>
            <person name="Pallen M.J."/>
        </authorList>
    </citation>
    <scope>NUCLEOTIDE SEQUENCE [LARGE SCALE GENOMIC DNA]</scope>
    <source>
        <strain evidence="1 2">Sa2CVA6</strain>
    </source>
</reference>
<sequence>MNALLIKTEQGQQAFKARSAQLAGKLRSAYLLFDGQRTVQDVLKATQGLGVTLQDIDALQQAGLLAAMQPLPAELEPVALAKLRTPQERYRDAYPLAVALTGKLGLSGFRLNLSVEGATGYEALAAVAPKIKEAVGQQAYVSLEQALFA</sequence>
<comment type="caution">
    <text evidence="1">The sequence shown here is derived from an EMBL/GenBank/DDBJ whole genome shotgun (WGS) entry which is preliminary data.</text>
</comment>
<protein>
    <submittedName>
        <fullName evidence="1">Uncharacterized protein</fullName>
    </submittedName>
</protein>
<keyword evidence="2" id="KW-1185">Reference proteome</keyword>
<accession>A0ABR8SAK2</accession>